<organism evidence="10 11">
    <name type="scientific">Cuscuta europaea</name>
    <name type="common">European dodder</name>
    <dbReference type="NCBI Taxonomy" id="41803"/>
    <lineage>
        <taxon>Eukaryota</taxon>
        <taxon>Viridiplantae</taxon>
        <taxon>Streptophyta</taxon>
        <taxon>Embryophyta</taxon>
        <taxon>Tracheophyta</taxon>
        <taxon>Spermatophyta</taxon>
        <taxon>Magnoliopsida</taxon>
        <taxon>eudicotyledons</taxon>
        <taxon>Gunneridae</taxon>
        <taxon>Pentapetalae</taxon>
        <taxon>asterids</taxon>
        <taxon>lamiids</taxon>
        <taxon>Solanales</taxon>
        <taxon>Convolvulaceae</taxon>
        <taxon>Cuscuteae</taxon>
        <taxon>Cuscuta</taxon>
        <taxon>Cuscuta subgen. Cuscuta</taxon>
    </lineage>
</organism>
<dbReference type="GO" id="GO:0005634">
    <property type="term" value="C:nucleus"/>
    <property type="evidence" value="ECO:0007669"/>
    <property type="project" value="TreeGrafter"/>
</dbReference>
<sequence>MGKRNTPRSSHVIDYEADQMGQSYINSTDPFVFYGNNVPTNPQSNGHTIAPLSGNTYLCPLQDQPANASFYGMTHYNGTIRHQNPFTNHYNNPYMAAASSTREFPITIPYGRTVPYVDGVRGSFKSKNADGFPMNYHLHHAMVGSTSSVEASPIPPELSPLAEVVLQCGQQEAVAAGHNNNNHFIQGNFVGQGFQLPAHSWLDMQQINTNQAAPLHYLHGSVEGCMDGNMGIQGYQVVTNNVSLTSCICPHIPQGFSSVHHLPPPAQAFRDHNVNFPPQMAASSNRLLANFPSSPSLGVVEAGPTYIGPFPPPTSFTSYTPQQRDFMSEPNITRNRSVPHMRLLPEDGVAILEIPDYEVVGSSVDQHREMRMDIDHMSYEELLALGEQIGCVTTGLSEEYIISLLKTRFFTSSGSSLSNSYFAECWNQETNFCVICQHEYKEQENVGIIRCGHEYHVDCIKKWLVVKNSCPICKSTALSTAKPNL</sequence>
<evidence type="ECO:0000256" key="6">
    <source>
        <dbReference type="ARBA" id="ARBA00022786"/>
    </source>
</evidence>
<evidence type="ECO:0000256" key="7">
    <source>
        <dbReference type="ARBA" id="ARBA00022833"/>
    </source>
</evidence>
<proteinExistence type="predicted"/>
<keyword evidence="3" id="KW-0808">Transferase</keyword>
<dbReference type="InterPro" id="IPR013083">
    <property type="entry name" value="Znf_RING/FYVE/PHD"/>
</dbReference>
<name>A0A9P1ELT6_CUSEU</name>
<keyword evidence="7" id="KW-0862">Zinc</keyword>
<dbReference type="Proteomes" id="UP001152484">
    <property type="component" value="Unassembled WGS sequence"/>
</dbReference>
<evidence type="ECO:0000256" key="1">
    <source>
        <dbReference type="ARBA" id="ARBA00000900"/>
    </source>
</evidence>
<accession>A0A9P1ELT6</accession>
<protein>
    <recommendedName>
        <fullName evidence="2">RING-type E3 ubiquitin transferase</fullName>
        <ecNumber evidence="2">2.3.2.27</ecNumber>
    </recommendedName>
</protein>
<dbReference type="InterPro" id="IPR045191">
    <property type="entry name" value="MBR1/2-like"/>
</dbReference>
<dbReference type="PANTHER" id="PTHR22937:SF222">
    <property type="entry name" value="RING-TYPE E3 UBIQUITIN TRANSFERASE"/>
    <property type="match status" value="1"/>
</dbReference>
<feature type="domain" description="RING-type" evidence="9">
    <location>
        <begin position="433"/>
        <end position="474"/>
    </location>
</feature>
<dbReference type="EC" id="2.3.2.27" evidence="2"/>
<gene>
    <name evidence="10" type="ORF">CEURO_LOCUS20878</name>
</gene>
<dbReference type="EMBL" id="CAMAPE010000068">
    <property type="protein sequence ID" value="CAH9115657.1"/>
    <property type="molecule type" value="Genomic_DNA"/>
</dbReference>
<evidence type="ECO:0000256" key="4">
    <source>
        <dbReference type="ARBA" id="ARBA00022723"/>
    </source>
</evidence>
<evidence type="ECO:0000256" key="3">
    <source>
        <dbReference type="ARBA" id="ARBA00022679"/>
    </source>
</evidence>
<keyword evidence="11" id="KW-1185">Reference proteome</keyword>
<keyword evidence="4" id="KW-0479">Metal-binding</keyword>
<evidence type="ECO:0000313" key="11">
    <source>
        <dbReference type="Proteomes" id="UP001152484"/>
    </source>
</evidence>
<dbReference type="PROSITE" id="PS50089">
    <property type="entry name" value="ZF_RING_2"/>
    <property type="match status" value="1"/>
</dbReference>
<dbReference type="SMART" id="SM00184">
    <property type="entry name" value="RING"/>
    <property type="match status" value="1"/>
</dbReference>
<evidence type="ECO:0000256" key="2">
    <source>
        <dbReference type="ARBA" id="ARBA00012483"/>
    </source>
</evidence>
<dbReference type="PANTHER" id="PTHR22937">
    <property type="entry name" value="E3 UBIQUITIN-PROTEIN LIGASE RNF165"/>
    <property type="match status" value="1"/>
</dbReference>
<dbReference type="AlphaFoldDB" id="A0A9P1ELT6"/>
<dbReference type="OrthoDB" id="8062037at2759"/>
<keyword evidence="6" id="KW-0833">Ubl conjugation pathway</keyword>
<evidence type="ECO:0000256" key="8">
    <source>
        <dbReference type="PROSITE-ProRule" id="PRU00175"/>
    </source>
</evidence>
<comment type="caution">
    <text evidence="10">The sequence shown here is derived from an EMBL/GenBank/DDBJ whole genome shotgun (WGS) entry which is preliminary data.</text>
</comment>
<keyword evidence="5 8" id="KW-0863">Zinc-finger</keyword>
<dbReference type="Pfam" id="PF13639">
    <property type="entry name" value="zf-RING_2"/>
    <property type="match status" value="1"/>
</dbReference>
<evidence type="ECO:0000256" key="5">
    <source>
        <dbReference type="ARBA" id="ARBA00022771"/>
    </source>
</evidence>
<dbReference type="Gene3D" id="3.30.40.10">
    <property type="entry name" value="Zinc/RING finger domain, C3HC4 (zinc finger)"/>
    <property type="match status" value="1"/>
</dbReference>
<dbReference type="GO" id="GO:0008270">
    <property type="term" value="F:zinc ion binding"/>
    <property type="evidence" value="ECO:0007669"/>
    <property type="project" value="UniProtKB-KW"/>
</dbReference>
<evidence type="ECO:0000259" key="9">
    <source>
        <dbReference type="PROSITE" id="PS50089"/>
    </source>
</evidence>
<dbReference type="SUPFAM" id="SSF57850">
    <property type="entry name" value="RING/U-box"/>
    <property type="match status" value="1"/>
</dbReference>
<dbReference type="GO" id="GO:0061630">
    <property type="term" value="F:ubiquitin protein ligase activity"/>
    <property type="evidence" value="ECO:0007669"/>
    <property type="project" value="UniProtKB-EC"/>
</dbReference>
<reference evidence="10" key="1">
    <citation type="submission" date="2022-07" db="EMBL/GenBank/DDBJ databases">
        <authorList>
            <person name="Macas J."/>
            <person name="Novak P."/>
            <person name="Neumann P."/>
        </authorList>
    </citation>
    <scope>NUCLEOTIDE SEQUENCE</scope>
</reference>
<evidence type="ECO:0000313" key="10">
    <source>
        <dbReference type="EMBL" id="CAH9115657.1"/>
    </source>
</evidence>
<comment type="catalytic activity">
    <reaction evidence="1">
        <text>S-ubiquitinyl-[E2 ubiquitin-conjugating enzyme]-L-cysteine + [acceptor protein]-L-lysine = [E2 ubiquitin-conjugating enzyme]-L-cysteine + N(6)-ubiquitinyl-[acceptor protein]-L-lysine.</text>
        <dbReference type="EC" id="2.3.2.27"/>
    </reaction>
</comment>
<dbReference type="InterPro" id="IPR001841">
    <property type="entry name" value="Znf_RING"/>
</dbReference>